<organism evidence="2 3">
    <name type="scientific">Hymenobacter edaphi</name>
    <dbReference type="NCBI Taxonomy" id="2211146"/>
    <lineage>
        <taxon>Bacteria</taxon>
        <taxon>Pseudomonadati</taxon>
        <taxon>Bacteroidota</taxon>
        <taxon>Cytophagia</taxon>
        <taxon>Cytophagales</taxon>
        <taxon>Hymenobacteraceae</taxon>
        <taxon>Hymenobacter</taxon>
    </lineage>
</organism>
<dbReference type="AlphaFoldDB" id="A0A328BHH3"/>
<evidence type="ECO:0000313" key="3">
    <source>
        <dbReference type="Proteomes" id="UP000248553"/>
    </source>
</evidence>
<protein>
    <recommendedName>
        <fullName evidence="4">TonB C-terminal domain-containing protein</fullName>
    </recommendedName>
</protein>
<dbReference type="OrthoDB" id="884347at2"/>
<evidence type="ECO:0000313" key="2">
    <source>
        <dbReference type="EMBL" id="RAK66912.1"/>
    </source>
</evidence>
<accession>A0A328BHH3</accession>
<keyword evidence="3" id="KW-1185">Reference proteome</keyword>
<feature type="chain" id="PRO_5016456439" description="TonB C-terminal domain-containing protein" evidence="1">
    <location>
        <begin position="20"/>
        <end position="138"/>
    </location>
</feature>
<evidence type="ECO:0000256" key="1">
    <source>
        <dbReference type="SAM" id="SignalP"/>
    </source>
</evidence>
<reference evidence="3" key="1">
    <citation type="submission" date="2018-05" db="EMBL/GenBank/DDBJ databases">
        <authorList>
            <person name="Nie L."/>
        </authorList>
    </citation>
    <scope>NUCLEOTIDE SEQUENCE [LARGE SCALE GENOMIC DNA]</scope>
    <source>
        <strain evidence="3">NL</strain>
    </source>
</reference>
<dbReference type="EMBL" id="QHKM01000003">
    <property type="protein sequence ID" value="RAK66912.1"/>
    <property type="molecule type" value="Genomic_DNA"/>
</dbReference>
<dbReference type="Proteomes" id="UP000248553">
    <property type="component" value="Unassembled WGS sequence"/>
</dbReference>
<evidence type="ECO:0008006" key="4">
    <source>
        <dbReference type="Google" id="ProtNLM"/>
    </source>
</evidence>
<gene>
    <name evidence="2" type="ORF">DLM85_11945</name>
</gene>
<keyword evidence="1" id="KW-0732">Signal</keyword>
<proteinExistence type="predicted"/>
<dbReference type="RefSeq" id="WP_111478333.1">
    <property type="nucleotide sequence ID" value="NZ_QHKM01000003.1"/>
</dbReference>
<comment type="caution">
    <text evidence="2">The sequence shown here is derived from an EMBL/GenBank/DDBJ whole genome shotgun (WGS) entry which is preliminary data.</text>
</comment>
<feature type="signal peptide" evidence="1">
    <location>
        <begin position="1"/>
        <end position="19"/>
    </location>
</feature>
<sequence length="138" mass="15262">MFRLICLLGLLLLVGSARAQQSATRYLTLVREALPEQPSGQYQSSLTVIGPDGSIKTEEFLVDRNVASKKVIGASITRALADSSGWGYRRSRYALNKVYQIETNKLNELGAQGWVLVNTSQEGSTVRYLFRQDAAPRP</sequence>
<name>A0A328BHH3_9BACT</name>